<feature type="compositionally biased region" description="Basic and acidic residues" evidence="1">
    <location>
        <begin position="431"/>
        <end position="460"/>
    </location>
</feature>
<feature type="compositionally biased region" description="Basic and acidic residues" evidence="1">
    <location>
        <begin position="396"/>
        <end position="413"/>
    </location>
</feature>
<dbReference type="Proteomes" id="UP000028837">
    <property type="component" value="Unassembled WGS sequence"/>
</dbReference>
<feature type="compositionally biased region" description="Basic and acidic residues" evidence="1">
    <location>
        <begin position="368"/>
        <end position="386"/>
    </location>
</feature>
<evidence type="ECO:0000313" key="2">
    <source>
        <dbReference type="EMBL" id="KFG35544.1"/>
    </source>
</evidence>
<gene>
    <name evidence="2" type="ORF">TGDOM2_253970</name>
</gene>
<dbReference type="OrthoDB" id="10424430at2759"/>
<dbReference type="AlphaFoldDB" id="A0A086JTS6"/>
<accession>A0A086JTS6</accession>
<name>A0A086JTS6_TOXGO</name>
<organism evidence="2 3">
    <name type="scientific">Toxoplasma gondii GAB2-2007-GAL-DOM2</name>
    <dbReference type="NCBI Taxonomy" id="1130820"/>
    <lineage>
        <taxon>Eukaryota</taxon>
        <taxon>Sar</taxon>
        <taxon>Alveolata</taxon>
        <taxon>Apicomplexa</taxon>
        <taxon>Conoidasida</taxon>
        <taxon>Coccidia</taxon>
        <taxon>Eucoccidiorida</taxon>
        <taxon>Eimeriorina</taxon>
        <taxon>Sarcocystidae</taxon>
        <taxon>Toxoplasma</taxon>
    </lineage>
</organism>
<feature type="region of interest" description="Disordered" evidence="1">
    <location>
        <begin position="613"/>
        <end position="637"/>
    </location>
</feature>
<comment type="caution">
    <text evidence="2">The sequence shown here is derived from an EMBL/GenBank/DDBJ whole genome shotgun (WGS) entry which is preliminary data.</text>
</comment>
<feature type="region of interest" description="Disordered" evidence="1">
    <location>
        <begin position="667"/>
        <end position="693"/>
    </location>
</feature>
<feature type="compositionally biased region" description="Low complexity" evidence="1">
    <location>
        <begin position="497"/>
        <end position="549"/>
    </location>
</feature>
<reference evidence="2 3" key="1">
    <citation type="submission" date="2014-02" db="EMBL/GenBank/DDBJ databases">
        <authorList>
            <person name="Sibley D."/>
            <person name="Venepally P."/>
            <person name="Karamycheva S."/>
            <person name="Hadjithomas M."/>
            <person name="Khan A."/>
            <person name="Brunk B."/>
            <person name="Roos D."/>
            <person name="Caler E."/>
            <person name="Lorenzi H."/>
        </authorList>
    </citation>
    <scope>NUCLEOTIDE SEQUENCE [LARGE SCALE GENOMIC DNA]</scope>
    <source>
        <strain evidence="2 3">GAB2-2007-GAL-DOM2</strain>
    </source>
</reference>
<feature type="compositionally biased region" description="Basic and acidic residues" evidence="1">
    <location>
        <begin position="482"/>
        <end position="491"/>
    </location>
</feature>
<feature type="region of interest" description="Disordered" evidence="1">
    <location>
        <begin position="53"/>
        <end position="99"/>
    </location>
</feature>
<feature type="compositionally biased region" description="Basic and acidic residues" evidence="1">
    <location>
        <begin position="307"/>
        <end position="342"/>
    </location>
</feature>
<proteinExistence type="predicted"/>
<feature type="compositionally biased region" description="Basic and acidic residues" evidence="1">
    <location>
        <begin position="284"/>
        <end position="300"/>
    </location>
</feature>
<dbReference type="EMBL" id="AHZU02001160">
    <property type="protein sequence ID" value="KFG35544.1"/>
    <property type="molecule type" value="Genomic_DNA"/>
</dbReference>
<evidence type="ECO:0000256" key="1">
    <source>
        <dbReference type="SAM" id="MobiDB-lite"/>
    </source>
</evidence>
<evidence type="ECO:0000313" key="3">
    <source>
        <dbReference type="Proteomes" id="UP000028837"/>
    </source>
</evidence>
<protein>
    <submittedName>
        <fullName evidence="2">Uncharacterized protein</fullName>
    </submittedName>
</protein>
<sequence>MAGVPESSPGRGVSGFSPTCMRLQGASSSLLSSLLASPSWHFVENGNLLYPASSPEQAAEEGPLSNLAEMPEAAKKDLSERSPALAAPPGCTYTPPKSSASEEESAVFLSVGPVTLASQLSLRSLEGKQSVGPHSKENLFVPEKDCSATESLPVLFRFLSSSAGVSNCQGRAREASAASALSFRVCSVSLPRSDTKRLQKTSRSLPFPAGACVCACCGELRSSERSVHPRAALRSPLRQFAFIALHRDSFLPLRSVLPLLRAHRAAMRTGRNFSSLAPVQQEGEGDRGSRQAMKDEHADETGNGLAAEREARTGKRCRRDAAQSDADSKKGDSGEKERRREEDAEEDAEGDGGRRFLLQGARESFASIDREVMQKGERREREEREQQQTVSLESMSSDRRQRVLEITLREKVESGANAGQTWKNARKRTREKGSEQRDSDPEERVRLQNKTAKRDCRMVVDSRSLFAPASGESSEGFAPEHSSLDSSEKGSSKRRSSLTVEGTSSESSSSHRCSTTSASRASACPLHASLSRSSPSAPSSFSSSPLCCSSELSSQTCFCLASSASPPSSRSPSSASASALCRLSPSANLRTQSFEPMRSEWKLGVAICLADAPSEETGPSDSKPRHPKTHAAAASDREASWAGGADLVDLFLQSALEPCGWKKNWGTRSEDKVDGGSQMARVPGSSKGVSHNATQGRRERILYTLNFVDFDVLRTHISFKKR</sequence>
<feature type="region of interest" description="Disordered" evidence="1">
    <location>
        <begin position="271"/>
        <end position="549"/>
    </location>
</feature>
<dbReference type="VEuPathDB" id="ToxoDB:TGDOM2_253970"/>